<evidence type="ECO:0000313" key="2">
    <source>
        <dbReference type="Proteomes" id="UP000030121"/>
    </source>
</evidence>
<protein>
    <recommendedName>
        <fullName evidence="3">DUF1905 domain-containing protein</fullName>
    </recommendedName>
</protein>
<name>A0A0A2MPQ6_9FLAO</name>
<dbReference type="AlphaFoldDB" id="A0A0A2MPQ6"/>
<gene>
    <name evidence="1" type="ORF">Q764_04045</name>
</gene>
<dbReference type="STRING" id="1121899.GCA_000430025_00186"/>
<accession>A0A0A2MPQ6</accession>
<dbReference type="EMBL" id="JRLW01000003">
    <property type="protein sequence ID" value="KGO90235.1"/>
    <property type="molecule type" value="Genomic_DNA"/>
</dbReference>
<sequence>MKKYKLHTFNTTLEIIGINPYVAVPEAILQSIFEDAGKDKGPIPIKGTVNDNPYLQTLVKYAGHWRLYINTLMLKDSPKRIGESLTITVAFDPEERKIDMHPVLAKALTENPDAAAIFETLTPSRQKEIIRYIANLKTEEKVKENTAKAINFLLGKDKFAGRAKP</sequence>
<dbReference type="Pfam" id="PF13376">
    <property type="entry name" value="OmdA"/>
    <property type="match status" value="1"/>
</dbReference>
<dbReference type="eggNOG" id="COG4430">
    <property type="taxonomic scope" value="Bacteria"/>
</dbReference>
<dbReference type="OrthoDB" id="2243618at2"/>
<organism evidence="1 2">
    <name type="scientific">Flavobacterium suncheonense GH29-5 = DSM 17707</name>
    <dbReference type="NCBI Taxonomy" id="1121899"/>
    <lineage>
        <taxon>Bacteria</taxon>
        <taxon>Pseudomonadati</taxon>
        <taxon>Bacteroidota</taxon>
        <taxon>Flavobacteriia</taxon>
        <taxon>Flavobacteriales</taxon>
        <taxon>Flavobacteriaceae</taxon>
        <taxon>Flavobacterium</taxon>
    </lineage>
</organism>
<comment type="caution">
    <text evidence="1">The sequence shown here is derived from an EMBL/GenBank/DDBJ whole genome shotgun (WGS) entry which is preliminary data.</text>
</comment>
<evidence type="ECO:0000313" key="1">
    <source>
        <dbReference type="EMBL" id="KGO90235.1"/>
    </source>
</evidence>
<proteinExistence type="predicted"/>
<evidence type="ECO:0008006" key="3">
    <source>
        <dbReference type="Google" id="ProtNLM"/>
    </source>
</evidence>
<keyword evidence="2" id="KW-1185">Reference proteome</keyword>
<dbReference type="Proteomes" id="UP000030121">
    <property type="component" value="Unassembled WGS sequence"/>
</dbReference>
<dbReference type="SUPFAM" id="SSF141694">
    <property type="entry name" value="AF2212/PG0164-like"/>
    <property type="match status" value="1"/>
</dbReference>
<reference evidence="1 2" key="1">
    <citation type="submission" date="2013-09" db="EMBL/GenBank/DDBJ databases">
        <authorList>
            <person name="Zeng Z."/>
            <person name="Chen C."/>
        </authorList>
    </citation>
    <scope>NUCLEOTIDE SEQUENCE [LARGE SCALE GENOMIC DNA]</scope>
    <source>
        <strain evidence="1 2">GH29-5</strain>
    </source>
</reference>